<organism evidence="1 2">
    <name type="scientific">Methylocystis borbori</name>
    <dbReference type="NCBI Taxonomy" id="3118750"/>
    <lineage>
        <taxon>Bacteria</taxon>
        <taxon>Pseudomonadati</taxon>
        <taxon>Pseudomonadota</taxon>
        <taxon>Alphaproteobacteria</taxon>
        <taxon>Hyphomicrobiales</taxon>
        <taxon>Methylocystaceae</taxon>
        <taxon>Methylocystis</taxon>
    </lineage>
</organism>
<gene>
    <name evidence="1" type="ORF">V3H18_13140</name>
</gene>
<evidence type="ECO:0000313" key="2">
    <source>
        <dbReference type="Proteomes" id="UP001350748"/>
    </source>
</evidence>
<feature type="non-terminal residue" evidence="1">
    <location>
        <position position="84"/>
    </location>
</feature>
<evidence type="ECO:0000313" key="1">
    <source>
        <dbReference type="EMBL" id="MEF3367479.1"/>
    </source>
</evidence>
<sequence length="84" mass="8899">MGVSAFLTGLRFEARMMRRERAVWFALLALMALALFALGAGAARVTAQQAAIASARADETQRLANLQKTLAQLQAGDAQGKPAP</sequence>
<dbReference type="EMBL" id="JAZHYN010000044">
    <property type="protein sequence ID" value="MEF3367479.1"/>
    <property type="molecule type" value="Genomic_DNA"/>
</dbReference>
<protein>
    <recommendedName>
        <fullName evidence="3">Fimbrial assembly protein</fullName>
    </recommendedName>
</protein>
<dbReference type="Proteomes" id="UP001350748">
    <property type="component" value="Unassembled WGS sequence"/>
</dbReference>
<accession>A0ABU7XK17</accession>
<keyword evidence="2" id="KW-1185">Reference proteome</keyword>
<comment type="caution">
    <text evidence="1">The sequence shown here is derived from an EMBL/GenBank/DDBJ whole genome shotgun (WGS) entry which is preliminary data.</text>
</comment>
<proteinExistence type="predicted"/>
<evidence type="ECO:0008006" key="3">
    <source>
        <dbReference type="Google" id="ProtNLM"/>
    </source>
</evidence>
<name>A0ABU7XK17_9HYPH</name>
<reference evidence="1 2" key="1">
    <citation type="submission" date="2024-02" db="EMBL/GenBank/DDBJ databases">
        <authorList>
            <person name="Grouzdev D."/>
        </authorList>
    </citation>
    <scope>NUCLEOTIDE SEQUENCE [LARGE SCALE GENOMIC DNA]</scope>
    <source>
        <strain evidence="1 2">9N</strain>
    </source>
</reference>